<keyword evidence="4" id="KW-1185">Reference proteome</keyword>
<sequence>MAFNRSNLRVYGDANNTVSRDQYIVGGDQHIHNEHKGSDIEAFNILAKQTSVNAFHDAEHRFPQPNCHPGTRIEMLQKLSSWIEERSEAVKVFWVRGTVGVGKSAIAQNLSESYFGSRIAAAFFFSRNDGTRDKLDSLVASIVYQFSKSPSLWGVLGTRILEAIVSDPKIFGTTFENQFQRLIVEPSLGIDSSLWEDLPNVVVIDGLDECVDHRSQGRLLHVIQKVTTFPHTSIPWTFLICSRPEPQIHDAFAGFGTVLECLDINSSDKANQDIEMFFVDRFTDIRKRHPALRHESELWPSKAVVDQLVSRAQGQFIFAVTVINYVDTRDERPQDQLKAILRVYVDAGCRSPYSDLDLLYRYIVSQCLKWDKVVPILRLVVNRHSFLALHTHSGPHDDWRSPNMIEALLGLQKGDVTVLLSRLHAVLSITDETTNIYIPHVSFAEFLHDPCRSARYCLPSMAASEYQERVATLLVNTLVRFTAHYPPLHPQTAFTAALPRWVDALRSECNWLVYDSCRHWYDYCVRVQDPSPALLAALNKLDPYSLLAVSLSCNLLPLTPGQWEFVIAWAEGFRGRTNIDDFVEKASSCKQGYSVGFPPGMPRKKALWRTLEMQMRLSSKPDHQQASTSALEHSYMNWTPEAIQELDCDTLRITMDTDAAGFYQNLYTIDESVRWEIVELDLPHIAEEKVLIVFPYDKDGCFQFPDGWVTLNFTKDDGSILRLGSGNLRRVILLDDLREDTWRVVSQHLVKKDDLIHLKSYTKKLWQIFLLEDKLYCNSFLNSTYGIWPSALNESSALPQMGDEDTLSRRFTRFIATVCRRKHARLEYTASEGSN</sequence>
<dbReference type="PANTHER" id="PTHR10039">
    <property type="entry name" value="AMELOGENIN"/>
    <property type="match status" value="1"/>
</dbReference>
<dbReference type="Gene3D" id="3.40.50.300">
    <property type="entry name" value="P-loop containing nucleotide triphosphate hydrolases"/>
    <property type="match status" value="1"/>
</dbReference>
<dbReference type="Proteomes" id="UP001383192">
    <property type="component" value="Unassembled WGS sequence"/>
</dbReference>
<evidence type="ECO:0000256" key="1">
    <source>
        <dbReference type="ARBA" id="ARBA00022737"/>
    </source>
</evidence>
<keyword evidence="1" id="KW-0677">Repeat</keyword>
<accession>A0AAW0DD83</accession>
<comment type="caution">
    <text evidence="3">The sequence shown here is derived from an EMBL/GenBank/DDBJ whole genome shotgun (WGS) entry which is preliminary data.</text>
</comment>
<organism evidence="3 4">
    <name type="scientific">Paramarasmius palmivorus</name>
    <dbReference type="NCBI Taxonomy" id="297713"/>
    <lineage>
        <taxon>Eukaryota</taxon>
        <taxon>Fungi</taxon>
        <taxon>Dikarya</taxon>
        <taxon>Basidiomycota</taxon>
        <taxon>Agaricomycotina</taxon>
        <taxon>Agaricomycetes</taxon>
        <taxon>Agaricomycetidae</taxon>
        <taxon>Agaricales</taxon>
        <taxon>Marasmiineae</taxon>
        <taxon>Marasmiaceae</taxon>
        <taxon>Paramarasmius</taxon>
    </lineage>
</organism>
<dbReference type="InterPro" id="IPR056884">
    <property type="entry name" value="NPHP3-like_N"/>
</dbReference>
<gene>
    <name evidence="3" type="ORF">VNI00_006052</name>
</gene>
<dbReference type="Pfam" id="PF24883">
    <property type="entry name" value="NPHP3_N"/>
    <property type="match status" value="1"/>
</dbReference>
<dbReference type="InterPro" id="IPR027417">
    <property type="entry name" value="P-loop_NTPase"/>
</dbReference>
<dbReference type="EMBL" id="JAYKXP010000017">
    <property type="protein sequence ID" value="KAK7049446.1"/>
    <property type="molecule type" value="Genomic_DNA"/>
</dbReference>
<evidence type="ECO:0000313" key="3">
    <source>
        <dbReference type="EMBL" id="KAK7049446.1"/>
    </source>
</evidence>
<evidence type="ECO:0000313" key="4">
    <source>
        <dbReference type="Proteomes" id="UP001383192"/>
    </source>
</evidence>
<dbReference type="SUPFAM" id="SSF52540">
    <property type="entry name" value="P-loop containing nucleoside triphosphate hydrolases"/>
    <property type="match status" value="1"/>
</dbReference>
<proteinExistence type="predicted"/>
<protein>
    <recommendedName>
        <fullName evidence="2">Nephrocystin 3-like N-terminal domain-containing protein</fullName>
    </recommendedName>
</protein>
<name>A0AAW0DD83_9AGAR</name>
<reference evidence="3 4" key="1">
    <citation type="submission" date="2024-01" db="EMBL/GenBank/DDBJ databases">
        <title>A draft genome for a cacao thread blight-causing isolate of Paramarasmius palmivorus.</title>
        <authorList>
            <person name="Baruah I.K."/>
            <person name="Bukari Y."/>
            <person name="Amoako-Attah I."/>
            <person name="Meinhardt L.W."/>
            <person name="Bailey B.A."/>
            <person name="Cohen S.P."/>
        </authorList>
    </citation>
    <scope>NUCLEOTIDE SEQUENCE [LARGE SCALE GENOMIC DNA]</scope>
    <source>
        <strain evidence="3 4">GH-12</strain>
    </source>
</reference>
<evidence type="ECO:0000259" key="2">
    <source>
        <dbReference type="Pfam" id="PF24883"/>
    </source>
</evidence>
<dbReference type="PANTHER" id="PTHR10039:SF17">
    <property type="entry name" value="FUNGAL STAND N-TERMINAL GOODBYE DOMAIN-CONTAINING PROTEIN-RELATED"/>
    <property type="match status" value="1"/>
</dbReference>
<dbReference type="AlphaFoldDB" id="A0AAW0DD83"/>
<feature type="domain" description="Nephrocystin 3-like N-terminal" evidence="2">
    <location>
        <begin position="78"/>
        <end position="243"/>
    </location>
</feature>